<proteinExistence type="predicted"/>
<organism evidence="1 2">
    <name type="scientific">Portunus trituberculatus</name>
    <name type="common">Swimming crab</name>
    <name type="synonym">Neptunus trituberculatus</name>
    <dbReference type="NCBI Taxonomy" id="210409"/>
    <lineage>
        <taxon>Eukaryota</taxon>
        <taxon>Metazoa</taxon>
        <taxon>Ecdysozoa</taxon>
        <taxon>Arthropoda</taxon>
        <taxon>Crustacea</taxon>
        <taxon>Multicrustacea</taxon>
        <taxon>Malacostraca</taxon>
        <taxon>Eumalacostraca</taxon>
        <taxon>Eucarida</taxon>
        <taxon>Decapoda</taxon>
        <taxon>Pleocyemata</taxon>
        <taxon>Brachyura</taxon>
        <taxon>Eubrachyura</taxon>
        <taxon>Portunoidea</taxon>
        <taxon>Portunidae</taxon>
        <taxon>Portuninae</taxon>
        <taxon>Portunus</taxon>
    </lineage>
</organism>
<keyword evidence="2" id="KW-1185">Reference proteome</keyword>
<sequence length="19" mass="2173">MAHIYYGISDRTNVVFSEA</sequence>
<reference evidence="1 2" key="1">
    <citation type="submission" date="2019-05" db="EMBL/GenBank/DDBJ databases">
        <title>Another draft genome of Portunus trituberculatus and its Hox gene families provides insights of decapod evolution.</title>
        <authorList>
            <person name="Jeong J.-H."/>
            <person name="Song I."/>
            <person name="Kim S."/>
            <person name="Choi T."/>
            <person name="Kim D."/>
            <person name="Ryu S."/>
            <person name="Kim W."/>
        </authorList>
    </citation>
    <scope>NUCLEOTIDE SEQUENCE [LARGE SCALE GENOMIC DNA]</scope>
    <source>
        <tissue evidence="1">Muscle</tissue>
    </source>
</reference>
<accession>A0A5B7JHF0</accession>
<evidence type="ECO:0000313" key="1">
    <source>
        <dbReference type="EMBL" id="MPC97501.1"/>
    </source>
</evidence>
<comment type="caution">
    <text evidence="1">The sequence shown here is derived from an EMBL/GenBank/DDBJ whole genome shotgun (WGS) entry which is preliminary data.</text>
</comment>
<dbReference type="AlphaFoldDB" id="A0A5B7JHF0"/>
<dbReference type="Proteomes" id="UP000324222">
    <property type="component" value="Unassembled WGS sequence"/>
</dbReference>
<gene>
    <name evidence="1" type="ORF">E2C01_092819</name>
</gene>
<name>A0A5B7JHF0_PORTR</name>
<evidence type="ECO:0000313" key="2">
    <source>
        <dbReference type="Proteomes" id="UP000324222"/>
    </source>
</evidence>
<dbReference type="EMBL" id="VSRR010110278">
    <property type="protein sequence ID" value="MPC97501.1"/>
    <property type="molecule type" value="Genomic_DNA"/>
</dbReference>
<protein>
    <submittedName>
        <fullName evidence="1">Uncharacterized protein</fullName>
    </submittedName>
</protein>